<accession>A0ABV3RCA3</accession>
<keyword evidence="1" id="KW-0808">Transferase</keyword>
<dbReference type="InterPro" id="IPR000182">
    <property type="entry name" value="GNAT_dom"/>
</dbReference>
<comment type="caution">
    <text evidence="4">The sequence shown here is derived from an EMBL/GenBank/DDBJ whole genome shotgun (WGS) entry which is preliminary data.</text>
</comment>
<dbReference type="EMBL" id="JBFNXR010000044">
    <property type="protein sequence ID" value="MEW9855736.1"/>
    <property type="molecule type" value="Genomic_DNA"/>
</dbReference>
<name>A0ABV3RCA3_9SPHN</name>
<dbReference type="PANTHER" id="PTHR43877">
    <property type="entry name" value="AMINOALKYLPHOSPHONATE N-ACETYLTRANSFERASE-RELATED-RELATED"/>
    <property type="match status" value="1"/>
</dbReference>
<dbReference type="PROSITE" id="PS51186">
    <property type="entry name" value="GNAT"/>
    <property type="match status" value="1"/>
</dbReference>
<dbReference type="Proteomes" id="UP001556118">
    <property type="component" value="Unassembled WGS sequence"/>
</dbReference>
<dbReference type="SUPFAM" id="SSF55729">
    <property type="entry name" value="Acyl-CoA N-acyltransferases (Nat)"/>
    <property type="match status" value="1"/>
</dbReference>
<dbReference type="RefSeq" id="WP_367773609.1">
    <property type="nucleotide sequence ID" value="NZ_JBFNXR010000044.1"/>
</dbReference>
<proteinExistence type="predicted"/>
<gene>
    <name evidence="4" type="ORF">ABUH87_11330</name>
</gene>
<evidence type="ECO:0000313" key="4">
    <source>
        <dbReference type="EMBL" id="MEW9855736.1"/>
    </source>
</evidence>
<feature type="domain" description="N-acetyltransferase" evidence="3">
    <location>
        <begin position="26"/>
        <end position="173"/>
    </location>
</feature>
<evidence type="ECO:0000259" key="3">
    <source>
        <dbReference type="PROSITE" id="PS51186"/>
    </source>
</evidence>
<dbReference type="Gene3D" id="3.40.630.30">
    <property type="match status" value="1"/>
</dbReference>
<dbReference type="InterPro" id="IPR050832">
    <property type="entry name" value="Bact_Acetyltransf"/>
</dbReference>
<evidence type="ECO:0000256" key="1">
    <source>
        <dbReference type="ARBA" id="ARBA00022679"/>
    </source>
</evidence>
<dbReference type="InterPro" id="IPR016181">
    <property type="entry name" value="Acyl_CoA_acyltransferase"/>
</dbReference>
<protein>
    <submittedName>
        <fullName evidence="4">N-acetyltransferase family protein</fullName>
    </submittedName>
</protein>
<evidence type="ECO:0000256" key="2">
    <source>
        <dbReference type="ARBA" id="ARBA00023315"/>
    </source>
</evidence>
<keyword evidence="2" id="KW-0012">Acyltransferase</keyword>
<keyword evidence="5" id="KW-1185">Reference proteome</keyword>
<organism evidence="4 5">
    <name type="scientific">Novosphingobium rhizovicinum</name>
    <dbReference type="NCBI Taxonomy" id="3228928"/>
    <lineage>
        <taxon>Bacteria</taxon>
        <taxon>Pseudomonadati</taxon>
        <taxon>Pseudomonadota</taxon>
        <taxon>Alphaproteobacteria</taxon>
        <taxon>Sphingomonadales</taxon>
        <taxon>Sphingomonadaceae</taxon>
        <taxon>Novosphingobium</taxon>
    </lineage>
</organism>
<evidence type="ECO:0000313" key="5">
    <source>
        <dbReference type="Proteomes" id="UP001556118"/>
    </source>
</evidence>
<reference evidence="4 5" key="1">
    <citation type="submission" date="2024-06" db="EMBL/GenBank/DDBJ databases">
        <title>Novosphingobium rhizovicinus M1R2S20.</title>
        <authorList>
            <person name="Sun J.-Q."/>
        </authorList>
    </citation>
    <scope>NUCLEOTIDE SEQUENCE [LARGE SCALE GENOMIC DNA]</scope>
    <source>
        <strain evidence="4 5">M1R2S20</strain>
    </source>
</reference>
<dbReference type="Pfam" id="PF00583">
    <property type="entry name" value="Acetyltransf_1"/>
    <property type="match status" value="1"/>
</dbReference>
<sequence length="179" mass="19448">MYAPVEWSIRAAGCEDVDALALVASATFLDAYAGAIDGAALIEHCLHQHSADAYRALLDQGARAWLVSMEPGGAPIGYALACESDLEQARPGDWELKRIYLLSRFHGTGISAALLRAVIDGAQGRPRLLLGVKKDNHRALRFYRKHGFIEAGARTFQVGAQRFDDFVLARPLIPATSET</sequence>